<feature type="domain" description="Nodulin homeobox N-terminal" evidence="1">
    <location>
        <begin position="26"/>
        <end position="253"/>
    </location>
</feature>
<dbReference type="Proteomes" id="UP001491310">
    <property type="component" value="Unassembled WGS sequence"/>
</dbReference>
<dbReference type="PANTHER" id="PTHR35743:SF1">
    <property type="entry name" value="NODULIN HOMEOBOX"/>
    <property type="match status" value="1"/>
</dbReference>
<dbReference type="InterPro" id="IPR039325">
    <property type="entry name" value="NDX"/>
</dbReference>
<feature type="domain" description="Nodulin homeobox N-terminal" evidence="1">
    <location>
        <begin position="333"/>
        <end position="581"/>
    </location>
</feature>
<accession>A0ABR2Z662</accession>
<dbReference type="InterPro" id="IPR057287">
    <property type="entry name" value="Ndx_N"/>
</dbReference>
<dbReference type="EMBL" id="JALJOT010000001">
    <property type="protein sequence ID" value="KAK9918889.1"/>
    <property type="molecule type" value="Genomic_DNA"/>
</dbReference>
<sequence>MEFLGISDRKKRALLQEEAQREKEKILDVFQCVERLNELDAMSLRKIVQRERMLAVPRLDKMLPFKVDLVELLTRLPLHLMACILAQEPRENGDWAGSVTSHRLVCVSWHGHVVKGLRLLIALCTLSEALSPLAALVAGPEFQQRLLDAVVLVLLSAAGPDVADNLASAAMASRTEEALDRAATVPIALRALTIGLLPVSANVHMQQRHWHILSNNLLLQPRSVVFVDAVFDAIRTIYRMVRMAMESQATDVPGLAFQAGLSMEWLTELCCTPLFYHRQALHSPSMAGPLRLIAAGLDLHSPPFTVPPFAANPDGSPNWLEQSYSTAAGEGTIELLVARSLALMTSLTEYEKASFLDQTIASEDTRELAIEVAARASQLAGLVMQRPMTGRWPVRSPGEGQLAVNALQVLEVLADDSNFRRMAMRAVAGPAAAMLTMPASDFESAWCAGEEARALHRTDFSIEGRSIMVGPMAPQHIKRLEALASLLKRDDLANLSSTTRAKVAHVELEAALRALSVFEILGNLHCYNEDTCSPDMRELFLQMLFAELESCSVSAAGTRPDNAQAALELTITNLNRLHIYALSVNEDAESRNMDVVSSDDLELLQSLIDALESKREGDVDIVNVDACI</sequence>
<evidence type="ECO:0000259" key="1">
    <source>
        <dbReference type="Pfam" id="PF25246"/>
    </source>
</evidence>
<organism evidence="2 3">
    <name type="scientific">Coccomyxa subellipsoidea</name>
    <dbReference type="NCBI Taxonomy" id="248742"/>
    <lineage>
        <taxon>Eukaryota</taxon>
        <taxon>Viridiplantae</taxon>
        <taxon>Chlorophyta</taxon>
        <taxon>core chlorophytes</taxon>
        <taxon>Trebouxiophyceae</taxon>
        <taxon>Trebouxiophyceae incertae sedis</taxon>
        <taxon>Coccomyxaceae</taxon>
        <taxon>Coccomyxa</taxon>
    </lineage>
</organism>
<protein>
    <recommendedName>
        <fullName evidence="1">Nodulin homeobox N-terminal domain-containing protein</fullName>
    </recommendedName>
</protein>
<dbReference type="Pfam" id="PF25246">
    <property type="entry name" value="Nodulin_N"/>
    <property type="match status" value="2"/>
</dbReference>
<name>A0ABR2Z662_9CHLO</name>
<evidence type="ECO:0000313" key="2">
    <source>
        <dbReference type="EMBL" id="KAK9918889.1"/>
    </source>
</evidence>
<comment type="caution">
    <text evidence="2">The sequence shown here is derived from an EMBL/GenBank/DDBJ whole genome shotgun (WGS) entry which is preliminary data.</text>
</comment>
<reference evidence="2 3" key="1">
    <citation type="journal article" date="2024" name="Nat. Commun.">
        <title>Phylogenomics reveals the evolutionary origins of lichenization in chlorophyte algae.</title>
        <authorList>
            <person name="Puginier C."/>
            <person name="Libourel C."/>
            <person name="Otte J."/>
            <person name="Skaloud P."/>
            <person name="Haon M."/>
            <person name="Grisel S."/>
            <person name="Petersen M."/>
            <person name="Berrin J.G."/>
            <person name="Delaux P.M."/>
            <person name="Dal Grande F."/>
            <person name="Keller J."/>
        </authorList>
    </citation>
    <scope>NUCLEOTIDE SEQUENCE [LARGE SCALE GENOMIC DNA]</scope>
    <source>
        <strain evidence="2 3">SAG 216-7</strain>
    </source>
</reference>
<keyword evidence="3" id="KW-1185">Reference proteome</keyword>
<dbReference type="PANTHER" id="PTHR35743">
    <property type="entry name" value="NODULIN HOMEOBOX"/>
    <property type="match status" value="1"/>
</dbReference>
<evidence type="ECO:0000313" key="3">
    <source>
        <dbReference type="Proteomes" id="UP001491310"/>
    </source>
</evidence>
<gene>
    <name evidence="2" type="ORF">WJX75_007845</name>
</gene>
<proteinExistence type="predicted"/>